<evidence type="ECO:0000313" key="1">
    <source>
        <dbReference type="EMBL" id="CDF80641.1"/>
    </source>
</evidence>
<dbReference type="RefSeq" id="WP_038531889.1">
    <property type="nucleotide sequence ID" value="NZ_HG315671.1"/>
</dbReference>
<dbReference type="InterPro" id="IPR005331">
    <property type="entry name" value="Sulfotransferase"/>
</dbReference>
<proteinExistence type="predicted"/>
<reference evidence="1 2" key="1">
    <citation type="journal article" date="2013" name="Appl. Environ. Microbiol.">
        <title>The genome of the alga-associated marine flavobacterium Formosa agariphila KMM 3901T reveals a broad potential for degradation of algal polysaccharides.</title>
        <authorList>
            <person name="Mann A.J."/>
            <person name="Hahnke R.L."/>
            <person name="Huang S."/>
            <person name="Werner J."/>
            <person name="Xing P."/>
            <person name="Barbeyron T."/>
            <person name="Huettel B."/>
            <person name="Stueber K."/>
            <person name="Reinhardt R."/>
            <person name="Harder J."/>
            <person name="Gloeckner F.O."/>
            <person name="Amann R.I."/>
            <person name="Teeling H."/>
        </authorList>
    </citation>
    <scope>NUCLEOTIDE SEQUENCE [LARGE SCALE GENOMIC DNA]</scope>
    <source>
        <strain evidence="2">DSM 15362 / KCTC 12365 / LMG 23005 / KMM 3901</strain>
    </source>
</reference>
<dbReference type="Proteomes" id="UP000016160">
    <property type="component" value="Chromosome"/>
</dbReference>
<keyword evidence="1" id="KW-0808">Transferase</keyword>
<evidence type="ECO:0000313" key="2">
    <source>
        <dbReference type="Proteomes" id="UP000016160"/>
    </source>
</evidence>
<dbReference type="AlphaFoldDB" id="T2KQA8"/>
<name>T2KQA8_FORAG</name>
<organism evidence="1 2">
    <name type="scientific">Formosa agariphila (strain DSM 15362 / KCTC 12365 / LMG 23005 / KMM 3901 / M-2Alg 35-1)</name>
    <dbReference type="NCBI Taxonomy" id="1347342"/>
    <lineage>
        <taxon>Bacteria</taxon>
        <taxon>Pseudomonadati</taxon>
        <taxon>Bacteroidota</taxon>
        <taxon>Flavobacteriia</taxon>
        <taxon>Flavobacteriales</taxon>
        <taxon>Flavobacteriaceae</taxon>
        <taxon>Formosa</taxon>
    </lineage>
</organism>
<dbReference type="Pfam" id="PF03567">
    <property type="entry name" value="Sulfotransfer_2"/>
    <property type="match status" value="1"/>
</dbReference>
<accession>T2KQA8</accession>
<sequence>MKSIKSIFNKEQNLNIPNIPNISIDKNLIFIHIPKNAGTSIYNSLGLKDSKHRTAKEYIKILGQEKYDSMFSLAFVRNPFSRFISLYNYARMEVSYYHNNISPDKAIYGNHMDYELLKTKSIEEAAILLKEGKLIHNPPHIQWNPQNFWLKDENDKINVKYLGRLEDLEFNMRNISQITGLKNSSIVKRINASSENKLDYKKLITNSTREILEDVYKEDLEIFNYQF</sequence>
<dbReference type="EMBL" id="HG315671">
    <property type="protein sequence ID" value="CDF80641.1"/>
    <property type="molecule type" value="Genomic_DNA"/>
</dbReference>
<dbReference type="eggNOG" id="ENOG50330HK">
    <property type="taxonomic scope" value="Bacteria"/>
</dbReference>
<dbReference type="Gene3D" id="3.40.50.300">
    <property type="entry name" value="P-loop containing nucleotide triphosphate hydrolases"/>
    <property type="match status" value="1"/>
</dbReference>
<gene>
    <name evidence="1" type="ORF">BN863_29290</name>
</gene>
<protein>
    <submittedName>
        <fullName evidence="1">Sulfotransferase</fullName>
    </submittedName>
</protein>
<dbReference type="SUPFAM" id="SSF52540">
    <property type="entry name" value="P-loop containing nucleoside triphosphate hydrolases"/>
    <property type="match status" value="1"/>
</dbReference>
<dbReference type="GO" id="GO:0008146">
    <property type="term" value="F:sulfotransferase activity"/>
    <property type="evidence" value="ECO:0007669"/>
    <property type="project" value="InterPro"/>
</dbReference>
<dbReference type="STRING" id="1347342.BN863_29290"/>
<dbReference type="GO" id="GO:0016020">
    <property type="term" value="C:membrane"/>
    <property type="evidence" value="ECO:0007669"/>
    <property type="project" value="InterPro"/>
</dbReference>
<dbReference type="OrthoDB" id="288532at2"/>
<dbReference type="HOGENOM" id="CLU_094945_2_0_10"/>
<dbReference type="PATRIC" id="fig|1347342.6.peg.2947"/>
<dbReference type="InterPro" id="IPR027417">
    <property type="entry name" value="P-loop_NTPase"/>
</dbReference>
<keyword evidence="2" id="KW-1185">Reference proteome</keyword>